<dbReference type="EMBL" id="CAVMJV010000134">
    <property type="protein sequence ID" value="CAK5110159.1"/>
    <property type="molecule type" value="Genomic_DNA"/>
</dbReference>
<dbReference type="Proteomes" id="UP001497535">
    <property type="component" value="Unassembled WGS sequence"/>
</dbReference>
<sequence length="87" mass="10332">MIVAKPKNFRNKIIGQIKAHFLKDNEKVEEKYIGVIKQMMNDYNSYDDEKDKKVINLLAQTIFSGYLKHHYNSPKLPLRHQKFPMLP</sequence>
<evidence type="ECO:0000313" key="2">
    <source>
        <dbReference type="Proteomes" id="UP001497535"/>
    </source>
</evidence>
<protein>
    <submittedName>
        <fullName evidence="1">Uncharacterized protein</fullName>
    </submittedName>
</protein>
<reference evidence="1" key="1">
    <citation type="submission" date="2023-11" db="EMBL/GenBank/DDBJ databases">
        <authorList>
            <person name="Poullet M."/>
        </authorList>
    </citation>
    <scope>NUCLEOTIDE SEQUENCE</scope>
    <source>
        <strain evidence="1">E1834</strain>
    </source>
</reference>
<evidence type="ECO:0000313" key="1">
    <source>
        <dbReference type="EMBL" id="CAK5110159.1"/>
    </source>
</evidence>
<proteinExistence type="predicted"/>
<comment type="caution">
    <text evidence="1">The sequence shown here is derived from an EMBL/GenBank/DDBJ whole genome shotgun (WGS) entry which is preliminary data.</text>
</comment>
<name>A0ACB1B0E9_MELEN</name>
<organism evidence="1 2">
    <name type="scientific">Meloidogyne enterolobii</name>
    <name type="common">Root-knot nematode worm</name>
    <name type="synonym">Meloidogyne mayaguensis</name>
    <dbReference type="NCBI Taxonomy" id="390850"/>
    <lineage>
        <taxon>Eukaryota</taxon>
        <taxon>Metazoa</taxon>
        <taxon>Ecdysozoa</taxon>
        <taxon>Nematoda</taxon>
        <taxon>Chromadorea</taxon>
        <taxon>Rhabditida</taxon>
        <taxon>Tylenchina</taxon>
        <taxon>Tylenchomorpha</taxon>
        <taxon>Tylenchoidea</taxon>
        <taxon>Meloidogynidae</taxon>
        <taxon>Meloidogyninae</taxon>
        <taxon>Meloidogyne</taxon>
    </lineage>
</organism>
<keyword evidence="2" id="KW-1185">Reference proteome</keyword>
<accession>A0ACB1B0E9</accession>
<gene>
    <name evidence="1" type="ORF">MENTE1834_LOCUS44371</name>
</gene>